<comment type="caution">
    <text evidence="1">The sequence shown here is derived from an EMBL/GenBank/DDBJ whole genome shotgun (WGS) entry which is preliminary data.</text>
</comment>
<dbReference type="AlphaFoldDB" id="A0A9Q1JZZ3"/>
<dbReference type="Proteomes" id="UP001153076">
    <property type="component" value="Unassembled WGS sequence"/>
</dbReference>
<sequence>MSDQCTSFFFARAKQRRSQLQIYRLQDEGGIVREGREAVANIMVSFYEKLLGGQSLTRTKSSNLVFQEGPLIPITIARMTKLDYQQLMDKITAKIRGIFILPKMAVQKIEAMSKNFLWGAQDTYAKVPLLKWTEVCTPKKEDGLGLKNLTA</sequence>
<protein>
    <submittedName>
        <fullName evidence="1">Uncharacterized protein</fullName>
    </submittedName>
</protein>
<gene>
    <name evidence="1" type="ORF">Cgig2_024240</name>
</gene>
<organism evidence="1 2">
    <name type="scientific">Carnegiea gigantea</name>
    <dbReference type="NCBI Taxonomy" id="171969"/>
    <lineage>
        <taxon>Eukaryota</taxon>
        <taxon>Viridiplantae</taxon>
        <taxon>Streptophyta</taxon>
        <taxon>Embryophyta</taxon>
        <taxon>Tracheophyta</taxon>
        <taxon>Spermatophyta</taxon>
        <taxon>Magnoliopsida</taxon>
        <taxon>eudicotyledons</taxon>
        <taxon>Gunneridae</taxon>
        <taxon>Pentapetalae</taxon>
        <taxon>Caryophyllales</taxon>
        <taxon>Cactineae</taxon>
        <taxon>Cactaceae</taxon>
        <taxon>Cactoideae</taxon>
        <taxon>Echinocereeae</taxon>
        <taxon>Carnegiea</taxon>
    </lineage>
</organism>
<evidence type="ECO:0000313" key="2">
    <source>
        <dbReference type="Proteomes" id="UP001153076"/>
    </source>
</evidence>
<reference evidence="1" key="1">
    <citation type="submission" date="2022-04" db="EMBL/GenBank/DDBJ databases">
        <title>Carnegiea gigantea Genome sequencing and assembly v2.</title>
        <authorList>
            <person name="Copetti D."/>
            <person name="Sanderson M.J."/>
            <person name="Burquez A."/>
            <person name="Wojciechowski M.F."/>
        </authorList>
    </citation>
    <scope>NUCLEOTIDE SEQUENCE</scope>
    <source>
        <strain evidence="1">SGP5-SGP5p</strain>
        <tissue evidence="1">Aerial part</tissue>
    </source>
</reference>
<proteinExistence type="predicted"/>
<name>A0A9Q1JZZ3_9CARY</name>
<evidence type="ECO:0000313" key="1">
    <source>
        <dbReference type="EMBL" id="KAJ8434122.1"/>
    </source>
</evidence>
<accession>A0A9Q1JZZ3</accession>
<dbReference type="EMBL" id="JAKOGI010000498">
    <property type="protein sequence ID" value="KAJ8434122.1"/>
    <property type="molecule type" value="Genomic_DNA"/>
</dbReference>
<keyword evidence="2" id="KW-1185">Reference proteome</keyword>